<accession>A0A1E5PF21</accession>
<reference evidence="4 5" key="1">
    <citation type="submission" date="2016-08" db="EMBL/GenBank/DDBJ databases">
        <title>Complete genome sequence of Streptomyces agglomeratus strain 6-3-2, a novel anti-MRSA actinomycete isolated from Wuli of Tebit, China.</title>
        <authorList>
            <person name="Chen X."/>
        </authorList>
    </citation>
    <scope>NUCLEOTIDE SEQUENCE [LARGE SCALE GENOMIC DNA]</scope>
    <source>
        <strain evidence="4 5">6-3-2</strain>
    </source>
</reference>
<dbReference type="Pfam" id="PF06386">
    <property type="entry name" value="GvpL_GvpF"/>
    <property type="match status" value="1"/>
</dbReference>
<dbReference type="InterPro" id="IPR009430">
    <property type="entry name" value="GvpL/GvpF"/>
</dbReference>
<evidence type="ECO:0000256" key="2">
    <source>
        <dbReference type="ARBA" id="ARBA00035108"/>
    </source>
</evidence>
<comment type="caution">
    <text evidence="4">The sequence shown here is derived from an EMBL/GenBank/DDBJ whole genome shotgun (WGS) entry which is preliminary data.</text>
</comment>
<proteinExistence type="inferred from homology"/>
<keyword evidence="5" id="KW-1185">Reference proteome</keyword>
<evidence type="ECO:0000313" key="4">
    <source>
        <dbReference type="EMBL" id="OEJ28133.1"/>
    </source>
</evidence>
<dbReference type="PANTHER" id="PTHR36852">
    <property type="entry name" value="PROTEIN GVPL 2"/>
    <property type="match status" value="1"/>
</dbReference>
<name>A0A1E5PF21_9ACTN</name>
<dbReference type="RefSeq" id="WP_069935529.1">
    <property type="nucleotide sequence ID" value="NZ_MEHJ01000001.1"/>
</dbReference>
<protein>
    <submittedName>
        <fullName evidence="4">Gas vesicle protein</fullName>
    </submittedName>
</protein>
<dbReference type="PANTHER" id="PTHR36852:SF1">
    <property type="entry name" value="PROTEIN GVPL 2"/>
    <property type="match status" value="1"/>
</dbReference>
<dbReference type="AlphaFoldDB" id="A0A1E5PF21"/>
<keyword evidence="1" id="KW-0304">Gas vesicle</keyword>
<dbReference type="OrthoDB" id="146444at2"/>
<organism evidence="4 5">
    <name type="scientific">Streptomyces agglomeratus</name>
    <dbReference type="NCBI Taxonomy" id="285458"/>
    <lineage>
        <taxon>Bacteria</taxon>
        <taxon>Bacillati</taxon>
        <taxon>Actinomycetota</taxon>
        <taxon>Actinomycetes</taxon>
        <taxon>Kitasatosporales</taxon>
        <taxon>Streptomycetaceae</taxon>
        <taxon>Streptomyces</taxon>
    </lineage>
</organism>
<comment type="subcellular location">
    <subcellularLocation>
        <location evidence="2">Gas vesicle</location>
    </subcellularLocation>
</comment>
<dbReference type="GO" id="GO:0031412">
    <property type="term" value="P:gas vesicle organization"/>
    <property type="evidence" value="ECO:0007669"/>
    <property type="project" value="InterPro"/>
</dbReference>
<evidence type="ECO:0000313" key="5">
    <source>
        <dbReference type="Proteomes" id="UP000095759"/>
    </source>
</evidence>
<dbReference type="STRING" id="285458.BGM19_06515"/>
<gene>
    <name evidence="4" type="ORF">AS594_30220</name>
</gene>
<comment type="similarity">
    <text evidence="3">Belongs to the gas vesicle GvpF/GvpL family.</text>
</comment>
<dbReference type="Proteomes" id="UP000095759">
    <property type="component" value="Unassembled WGS sequence"/>
</dbReference>
<dbReference type="EMBL" id="MEHJ01000001">
    <property type="protein sequence ID" value="OEJ28133.1"/>
    <property type="molecule type" value="Genomic_DNA"/>
</dbReference>
<sequence length="275" mass="29007">MTETSATVSYLYGVAVLRDGLYDVVAPLRGVAGAPVRLVPAEDAGLAAVVSSVPAGDFEAAPLAAHLEDLAWLEAVARAHHHVIDAVAAAGTILPLRLATIYGDDDRVHALITAERAAFARRLSHVDGSVEWGVKIYYEPRAAPAASTTAAPAAGTSPGRAYLRSRHQERNARQDAFREAANAARNVDAAARAHAVAHARHRLQQGPLAEDSGENIVNDAYLVPQDRADAFRQAVLSAAGQSDSIRVEITGPWAPYSFAATALDENGEQGQEVIT</sequence>
<evidence type="ECO:0000256" key="1">
    <source>
        <dbReference type="ARBA" id="ARBA00022987"/>
    </source>
</evidence>
<dbReference type="GO" id="GO:0031411">
    <property type="term" value="C:gas vesicle"/>
    <property type="evidence" value="ECO:0007669"/>
    <property type="project" value="UniProtKB-SubCell"/>
</dbReference>
<evidence type="ECO:0000256" key="3">
    <source>
        <dbReference type="ARBA" id="ARBA00035643"/>
    </source>
</evidence>